<dbReference type="InterPro" id="IPR016039">
    <property type="entry name" value="Thiolase-like"/>
</dbReference>
<protein>
    <submittedName>
        <fullName evidence="1">Naringenin-chalcone synthase</fullName>
    </submittedName>
</protein>
<evidence type="ECO:0000313" key="1">
    <source>
        <dbReference type="EMBL" id="MDQ0162806.1"/>
    </source>
</evidence>
<keyword evidence="2" id="KW-1185">Reference proteome</keyword>
<dbReference type="Gene3D" id="3.40.47.10">
    <property type="match status" value="1"/>
</dbReference>
<name>A0ABT9VPB6_9BACI</name>
<comment type="caution">
    <text evidence="1">The sequence shown here is derived from an EMBL/GenBank/DDBJ whole genome shotgun (WGS) entry which is preliminary data.</text>
</comment>
<reference evidence="1 2" key="1">
    <citation type="submission" date="2023-07" db="EMBL/GenBank/DDBJ databases">
        <title>Genomic Encyclopedia of Type Strains, Phase IV (KMG-IV): sequencing the most valuable type-strain genomes for metagenomic binning, comparative biology and taxonomic classification.</title>
        <authorList>
            <person name="Goeker M."/>
        </authorList>
    </citation>
    <scope>NUCLEOTIDE SEQUENCE [LARGE SCALE GENOMIC DNA]</scope>
    <source>
        <strain evidence="1 2">DSM 19092</strain>
    </source>
</reference>
<gene>
    <name evidence="1" type="ORF">J2S06_001883</name>
</gene>
<proteinExistence type="predicted"/>
<evidence type="ECO:0000313" key="2">
    <source>
        <dbReference type="Proteomes" id="UP001225646"/>
    </source>
</evidence>
<dbReference type="SUPFAM" id="SSF53901">
    <property type="entry name" value="Thiolase-like"/>
    <property type="match status" value="1"/>
</dbReference>
<dbReference type="EMBL" id="JAUSTR010000006">
    <property type="protein sequence ID" value="MDQ0162806.1"/>
    <property type="molecule type" value="Genomic_DNA"/>
</dbReference>
<dbReference type="Proteomes" id="UP001225646">
    <property type="component" value="Unassembled WGS sequence"/>
</dbReference>
<sequence>MSSVTVLYVLEQYIQKQLAKQGEYGLIAAMGPVFFSEQVLV</sequence>
<organism evidence="1 2">
    <name type="scientific">Aeribacillus alveayuensis</name>
    <dbReference type="NCBI Taxonomy" id="279215"/>
    <lineage>
        <taxon>Bacteria</taxon>
        <taxon>Bacillati</taxon>
        <taxon>Bacillota</taxon>
        <taxon>Bacilli</taxon>
        <taxon>Bacillales</taxon>
        <taxon>Bacillaceae</taxon>
        <taxon>Aeribacillus</taxon>
    </lineage>
</organism>
<accession>A0ABT9VPB6</accession>